<dbReference type="EMBL" id="CADCWK010000416">
    <property type="protein sequence ID" value="CAA9578709.1"/>
    <property type="molecule type" value="Genomic_DNA"/>
</dbReference>
<protein>
    <submittedName>
        <fullName evidence="1">Uncharacterized protein</fullName>
    </submittedName>
</protein>
<evidence type="ECO:0000313" key="1">
    <source>
        <dbReference type="EMBL" id="CAA9578709.1"/>
    </source>
</evidence>
<accession>A0A6J4VIA8</accession>
<proteinExistence type="predicted"/>
<feature type="non-terminal residue" evidence="1">
    <location>
        <position position="1"/>
    </location>
</feature>
<gene>
    <name evidence="1" type="ORF">AVDCRST_MAG33-3355</name>
</gene>
<reference evidence="1" key="1">
    <citation type="submission" date="2020-02" db="EMBL/GenBank/DDBJ databases">
        <authorList>
            <person name="Meier V. D."/>
        </authorList>
    </citation>
    <scope>NUCLEOTIDE SEQUENCE</scope>
    <source>
        <strain evidence="1">AVDCRST_MAG33</strain>
    </source>
</reference>
<organism evidence="1">
    <name type="scientific">uncultured Thermomicrobiales bacterium</name>
    <dbReference type="NCBI Taxonomy" id="1645740"/>
    <lineage>
        <taxon>Bacteria</taxon>
        <taxon>Pseudomonadati</taxon>
        <taxon>Thermomicrobiota</taxon>
        <taxon>Thermomicrobia</taxon>
        <taxon>Thermomicrobiales</taxon>
        <taxon>environmental samples</taxon>
    </lineage>
</organism>
<name>A0A6J4VIA8_9BACT</name>
<sequence length="31" mass="3259">LAFLLADPAGVRIDHEPAALSASICRSDDPH</sequence>
<dbReference type="AlphaFoldDB" id="A0A6J4VIA8"/>